<protein>
    <submittedName>
        <fullName evidence="13">CPA2 family monovalent cation:H+ antiporter-2</fullName>
    </submittedName>
</protein>
<dbReference type="SUPFAM" id="SSF116726">
    <property type="entry name" value="TrkA C-terminal domain-like"/>
    <property type="match status" value="1"/>
</dbReference>
<dbReference type="Pfam" id="PF02080">
    <property type="entry name" value="TrkA_C"/>
    <property type="match status" value="1"/>
</dbReference>
<dbReference type="InterPro" id="IPR036291">
    <property type="entry name" value="NAD(P)-bd_dom_sf"/>
</dbReference>
<keyword evidence="6" id="KW-0630">Potassium</keyword>
<comment type="caution">
    <text evidence="13">The sequence shown here is derived from an EMBL/GenBank/DDBJ whole genome shotgun (WGS) entry which is preliminary data.</text>
</comment>
<dbReference type="GO" id="GO:0005886">
    <property type="term" value="C:plasma membrane"/>
    <property type="evidence" value="ECO:0007669"/>
    <property type="project" value="TreeGrafter"/>
</dbReference>
<dbReference type="Proteomes" id="UP000561045">
    <property type="component" value="Unassembled WGS sequence"/>
</dbReference>
<feature type="transmembrane region" description="Helical" evidence="10">
    <location>
        <begin position="6"/>
        <end position="24"/>
    </location>
</feature>
<keyword evidence="9 10" id="KW-0472">Membrane</keyword>
<evidence type="ECO:0000256" key="8">
    <source>
        <dbReference type="ARBA" id="ARBA00023065"/>
    </source>
</evidence>
<evidence type="ECO:0000256" key="5">
    <source>
        <dbReference type="ARBA" id="ARBA00022692"/>
    </source>
</evidence>
<proteinExistence type="predicted"/>
<evidence type="ECO:0000256" key="6">
    <source>
        <dbReference type="ARBA" id="ARBA00022958"/>
    </source>
</evidence>
<keyword evidence="5 10" id="KW-0812">Transmembrane</keyword>
<sequence length="658" mass="70368">MHLTHTLDFVLLLLGASVAGVMLFNRLRLPGELAYLAIGALIGRAGFGLIPDEASARALAEFGVVFLMFTIGLEFSLPHLLSMKRLVFGLGAAQVGATTLLSLALGGLLGVPLGAALVLGGALAMSSTALLSKLLIDRLELDAPHGRMVMGVLLFQDLAVVPLLVLIPALSQPPDAQLRLLMLAGLKATVLLATVLYFGQRLLGRWFLIVARRRSSQLFMLNVLLVTLGLAWLTDHFGLSLALGAFVAGMLISETEYRYRVEEDIKPFRDVLLGLFLVTVGTFLDGRVIIDHVLLVLGLLVVMLLAKFAVVLAAARVFGATPGNAVRTGLWLCAGGEFGFVLLSQMSANGLGSAVLIQSAVAAVVLSLLVAPFLVQWSNRLVMRFVASEWMLRSMELTRVAAQSLSTERHVIICGYGRTGQLLARFVEQEGVAYVALDLDPDRVREAASAGETVVYGDAARRETLIAAGVARAAAVVVSYADVGSACRVMDLVRELRPDIPVVVRAIEEAQLEKLTREGAAEVVTDIFETSITLASHTMALTGVPLSRVIRRVRDIRSQRYALLRGYFHGRSDAADDPEATLERLHSVALTDGARCIGRSIADLALPDAGAKVSAVRRRGIRALNPEPELVFESGDVVVLLGTPEALASAETRLLQGG</sequence>
<evidence type="ECO:0000256" key="1">
    <source>
        <dbReference type="ARBA" id="ARBA00004141"/>
    </source>
</evidence>
<keyword evidence="3" id="KW-0050">Antiport</keyword>
<dbReference type="Gene3D" id="1.20.1530.20">
    <property type="match status" value="1"/>
</dbReference>
<dbReference type="PANTHER" id="PTHR46157">
    <property type="entry name" value="K(+) EFFLUX ANTIPORTER 3, CHLOROPLASTIC"/>
    <property type="match status" value="1"/>
</dbReference>
<evidence type="ECO:0000256" key="7">
    <source>
        <dbReference type="ARBA" id="ARBA00022989"/>
    </source>
</evidence>
<keyword evidence="4" id="KW-0633">Potassium transport</keyword>
<dbReference type="GO" id="GO:0008324">
    <property type="term" value="F:monoatomic cation transmembrane transporter activity"/>
    <property type="evidence" value="ECO:0007669"/>
    <property type="project" value="InterPro"/>
</dbReference>
<keyword evidence="8" id="KW-0406">Ion transport</keyword>
<keyword evidence="7 10" id="KW-1133">Transmembrane helix</keyword>
<dbReference type="EMBL" id="JACIET010000001">
    <property type="protein sequence ID" value="MBB4012764.1"/>
    <property type="molecule type" value="Genomic_DNA"/>
</dbReference>
<evidence type="ECO:0000313" key="13">
    <source>
        <dbReference type="EMBL" id="MBB4012764.1"/>
    </source>
</evidence>
<feature type="transmembrane region" description="Helical" evidence="10">
    <location>
        <begin position="271"/>
        <end position="290"/>
    </location>
</feature>
<dbReference type="Pfam" id="PF02254">
    <property type="entry name" value="TrkA_N"/>
    <property type="match status" value="1"/>
</dbReference>
<feature type="transmembrane region" description="Helical" evidence="10">
    <location>
        <begin position="148"/>
        <end position="170"/>
    </location>
</feature>
<dbReference type="AlphaFoldDB" id="A0A840BK21"/>
<dbReference type="InterPro" id="IPR006037">
    <property type="entry name" value="RCK_C"/>
</dbReference>
<accession>A0A840BK21</accession>
<feature type="domain" description="RCK C-terminal" evidence="12">
    <location>
        <begin position="572"/>
        <end position="656"/>
    </location>
</feature>
<evidence type="ECO:0000259" key="11">
    <source>
        <dbReference type="PROSITE" id="PS51201"/>
    </source>
</evidence>
<evidence type="ECO:0000256" key="4">
    <source>
        <dbReference type="ARBA" id="ARBA00022538"/>
    </source>
</evidence>
<feature type="transmembrane region" description="Helical" evidence="10">
    <location>
        <begin position="115"/>
        <end position="136"/>
    </location>
</feature>
<dbReference type="PANTHER" id="PTHR46157:SF4">
    <property type="entry name" value="K(+) EFFLUX ANTIPORTER 3, CHLOROPLASTIC"/>
    <property type="match status" value="1"/>
</dbReference>
<dbReference type="PROSITE" id="PS51202">
    <property type="entry name" value="RCK_C"/>
    <property type="match status" value="1"/>
</dbReference>
<evidence type="ECO:0000259" key="12">
    <source>
        <dbReference type="PROSITE" id="PS51202"/>
    </source>
</evidence>
<dbReference type="Pfam" id="PF00999">
    <property type="entry name" value="Na_H_Exchanger"/>
    <property type="match status" value="1"/>
</dbReference>
<dbReference type="GO" id="GO:1902600">
    <property type="term" value="P:proton transmembrane transport"/>
    <property type="evidence" value="ECO:0007669"/>
    <property type="project" value="InterPro"/>
</dbReference>
<dbReference type="PROSITE" id="PS51201">
    <property type="entry name" value="RCK_N"/>
    <property type="match status" value="1"/>
</dbReference>
<comment type="subcellular location">
    <subcellularLocation>
        <location evidence="1">Membrane</location>
        <topology evidence="1">Multi-pass membrane protein</topology>
    </subcellularLocation>
</comment>
<feature type="transmembrane region" description="Helical" evidence="10">
    <location>
        <begin position="296"/>
        <end position="318"/>
    </location>
</feature>
<feature type="transmembrane region" description="Helical" evidence="10">
    <location>
        <begin position="354"/>
        <end position="375"/>
    </location>
</feature>
<gene>
    <name evidence="13" type="ORF">GGR36_002072</name>
</gene>
<evidence type="ECO:0000256" key="10">
    <source>
        <dbReference type="SAM" id="Phobius"/>
    </source>
</evidence>
<evidence type="ECO:0000256" key="3">
    <source>
        <dbReference type="ARBA" id="ARBA00022449"/>
    </source>
</evidence>
<feature type="transmembrane region" description="Helical" evidence="10">
    <location>
        <begin position="218"/>
        <end position="234"/>
    </location>
</feature>
<dbReference type="InterPro" id="IPR003148">
    <property type="entry name" value="RCK_N"/>
</dbReference>
<dbReference type="Gene3D" id="3.40.50.720">
    <property type="entry name" value="NAD(P)-binding Rossmann-like Domain"/>
    <property type="match status" value="1"/>
</dbReference>
<feature type="transmembrane region" description="Helical" evidence="10">
    <location>
        <begin position="56"/>
        <end position="75"/>
    </location>
</feature>
<evidence type="ECO:0000313" key="14">
    <source>
        <dbReference type="Proteomes" id="UP000561045"/>
    </source>
</evidence>
<organism evidence="13 14">
    <name type="scientific">Niveibacterium umoris</name>
    <dbReference type="NCBI Taxonomy" id="1193620"/>
    <lineage>
        <taxon>Bacteria</taxon>
        <taxon>Pseudomonadati</taxon>
        <taxon>Pseudomonadota</taxon>
        <taxon>Betaproteobacteria</taxon>
        <taxon>Rhodocyclales</taxon>
        <taxon>Rhodocyclaceae</taxon>
        <taxon>Niveibacterium</taxon>
    </lineage>
</organism>
<reference evidence="13 14" key="1">
    <citation type="submission" date="2020-08" db="EMBL/GenBank/DDBJ databases">
        <title>Genomic Encyclopedia of Type Strains, Phase IV (KMG-IV): sequencing the most valuable type-strain genomes for metagenomic binning, comparative biology and taxonomic classification.</title>
        <authorList>
            <person name="Goeker M."/>
        </authorList>
    </citation>
    <scope>NUCLEOTIDE SEQUENCE [LARGE SCALE GENOMIC DNA]</scope>
    <source>
        <strain evidence="13 14">DSM 106739</strain>
    </source>
</reference>
<name>A0A840BK21_9RHOO</name>
<feature type="transmembrane region" description="Helical" evidence="10">
    <location>
        <begin position="87"/>
        <end position="109"/>
    </location>
</feature>
<dbReference type="GO" id="GO:0006813">
    <property type="term" value="P:potassium ion transport"/>
    <property type="evidence" value="ECO:0007669"/>
    <property type="project" value="UniProtKB-KW"/>
</dbReference>
<dbReference type="SUPFAM" id="SSF51735">
    <property type="entry name" value="NAD(P)-binding Rossmann-fold domains"/>
    <property type="match status" value="1"/>
</dbReference>
<dbReference type="GO" id="GO:0015297">
    <property type="term" value="F:antiporter activity"/>
    <property type="evidence" value="ECO:0007669"/>
    <property type="project" value="UniProtKB-KW"/>
</dbReference>
<evidence type="ECO:0000256" key="2">
    <source>
        <dbReference type="ARBA" id="ARBA00022448"/>
    </source>
</evidence>
<feature type="domain" description="RCK N-terminal" evidence="11">
    <location>
        <begin position="408"/>
        <end position="525"/>
    </location>
</feature>
<feature type="transmembrane region" description="Helical" evidence="10">
    <location>
        <begin position="330"/>
        <end position="348"/>
    </location>
</feature>
<keyword evidence="14" id="KW-1185">Reference proteome</keyword>
<feature type="transmembrane region" description="Helical" evidence="10">
    <location>
        <begin position="33"/>
        <end position="50"/>
    </location>
</feature>
<dbReference type="Gene3D" id="3.30.70.1450">
    <property type="entry name" value="Regulator of K+ conductance, C-terminal domain"/>
    <property type="match status" value="1"/>
</dbReference>
<feature type="transmembrane region" description="Helical" evidence="10">
    <location>
        <begin position="176"/>
        <end position="198"/>
    </location>
</feature>
<dbReference type="InterPro" id="IPR006153">
    <property type="entry name" value="Cation/H_exchanger_TM"/>
</dbReference>
<evidence type="ECO:0000256" key="9">
    <source>
        <dbReference type="ARBA" id="ARBA00023136"/>
    </source>
</evidence>
<keyword evidence="2" id="KW-0813">Transport</keyword>
<dbReference type="InterPro" id="IPR038770">
    <property type="entry name" value="Na+/solute_symporter_sf"/>
</dbReference>
<dbReference type="InterPro" id="IPR036721">
    <property type="entry name" value="RCK_C_sf"/>
</dbReference>